<dbReference type="EMBL" id="MN740941">
    <property type="protein sequence ID" value="QHU18894.1"/>
    <property type="molecule type" value="Genomic_DNA"/>
</dbReference>
<dbReference type="GO" id="GO:0005737">
    <property type="term" value="C:cytoplasm"/>
    <property type="evidence" value="ECO:0007669"/>
    <property type="project" value="UniProtKB-ARBA"/>
</dbReference>
<dbReference type="GO" id="GO:0012505">
    <property type="term" value="C:endomembrane system"/>
    <property type="evidence" value="ECO:0007669"/>
    <property type="project" value="UniProtKB-SubCell"/>
</dbReference>
<keyword evidence="6 7" id="KW-0472">Membrane</keyword>
<name>A0A6C0KR63_9ZZZZ</name>
<keyword evidence="4" id="KW-0677">Repeat</keyword>
<evidence type="ECO:0008006" key="9">
    <source>
        <dbReference type="Google" id="ProtNLM"/>
    </source>
</evidence>
<dbReference type="PANTHER" id="PTHR45665">
    <property type="entry name" value="AQUAPORIN-8"/>
    <property type="match status" value="1"/>
</dbReference>
<dbReference type="Gene3D" id="1.20.1080.10">
    <property type="entry name" value="Glycerol uptake facilitator protein"/>
    <property type="match status" value="1"/>
</dbReference>
<evidence type="ECO:0000256" key="2">
    <source>
        <dbReference type="ARBA" id="ARBA00022448"/>
    </source>
</evidence>
<dbReference type="Pfam" id="PF00230">
    <property type="entry name" value="MIP"/>
    <property type="match status" value="1"/>
</dbReference>
<dbReference type="PROSITE" id="PS00221">
    <property type="entry name" value="MIP"/>
    <property type="match status" value="1"/>
</dbReference>
<keyword evidence="2" id="KW-0813">Transport</keyword>
<dbReference type="GO" id="GO:0016020">
    <property type="term" value="C:membrane"/>
    <property type="evidence" value="ECO:0007669"/>
    <property type="project" value="InterPro"/>
</dbReference>
<reference evidence="8" key="1">
    <citation type="journal article" date="2020" name="Nature">
        <title>Giant virus diversity and host interactions through global metagenomics.</title>
        <authorList>
            <person name="Schulz F."/>
            <person name="Roux S."/>
            <person name="Paez-Espino D."/>
            <person name="Jungbluth S."/>
            <person name="Walsh D.A."/>
            <person name="Denef V.J."/>
            <person name="McMahon K.D."/>
            <person name="Konstantinidis K.T."/>
            <person name="Eloe-Fadrosh E.A."/>
            <person name="Kyrpides N.C."/>
            <person name="Woyke T."/>
        </authorList>
    </citation>
    <scope>NUCLEOTIDE SEQUENCE</scope>
    <source>
        <strain evidence="8">GVMAG-S-3300013006-158</strain>
    </source>
</reference>
<sequence length="98" mass="10358">MSLVEMKVSLGSYLAEYIGAFLFILVIFVSGGNPLVIGAALALVIFLTGGISGGHINPAVSLSMFMNGSLRPVELFSYVFVQLLGAVSAYYAYSSVKQ</sequence>
<keyword evidence="5 7" id="KW-1133">Transmembrane helix</keyword>
<dbReference type="GO" id="GO:0019755">
    <property type="term" value="P:one-carbon compound transport"/>
    <property type="evidence" value="ECO:0007669"/>
    <property type="project" value="UniProtKB-ARBA"/>
</dbReference>
<feature type="transmembrane region" description="Helical" evidence="7">
    <location>
        <begin position="12"/>
        <end position="29"/>
    </location>
</feature>
<dbReference type="InterPro" id="IPR022357">
    <property type="entry name" value="MIP_CS"/>
</dbReference>
<dbReference type="InterPro" id="IPR023271">
    <property type="entry name" value="Aquaporin-like"/>
</dbReference>
<dbReference type="InterPro" id="IPR000425">
    <property type="entry name" value="MIP"/>
</dbReference>
<proteinExistence type="predicted"/>
<comment type="subcellular location">
    <subcellularLocation>
        <location evidence="1">Endomembrane system</location>
        <topology evidence="1">Multi-pass membrane protein</topology>
    </subcellularLocation>
</comment>
<evidence type="ECO:0000313" key="8">
    <source>
        <dbReference type="EMBL" id="QHU18894.1"/>
    </source>
</evidence>
<evidence type="ECO:0000256" key="7">
    <source>
        <dbReference type="SAM" id="Phobius"/>
    </source>
</evidence>
<evidence type="ECO:0000256" key="4">
    <source>
        <dbReference type="ARBA" id="ARBA00022737"/>
    </source>
</evidence>
<evidence type="ECO:0000256" key="1">
    <source>
        <dbReference type="ARBA" id="ARBA00004127"/>
    </source>
</evidence>
<keyword evidence="3 7" id="KW-0812">Transmembrane</keyword>
<evidence type="ECO:0000256" key="5">
    <source>
        <dbReference type="ARBA" id="ARBA00022989"/>
    </source>
</evidence>
<dbReference type="PANTHER" id="PTHR45665:SF9">
    <property type="entry name" value="AQUAPORIN-8"/>
    <property type="match status" value="1"/>
</dbReference>
<dbReference type="InterPro" id="IPR034294">
    <property type="entry name" value="Aquaporin_transptr"/>
</dbReference>
<evidence type="ECO:0000256" key="6">
    <source>
        <dbReference type="ARBA" id="ARBA00023136"/>
    </source>
</evidence>
<feature type="transmembrane region" description="Helical" evidence="7">
    <location>
        <begin position="75"/>
        <end position="93"/>
    </location>
</feature>
<organism evidence="8">
    <name type="scientific">viral metagenome</name>
    <dbReference type="NCBI Taxonomy" id="1070528"/>
    <lineage>
        <taxon>unclassified sequences</taxon>
        <taxon>metagenomes</taxon>
        <taxon>organismal metagenomes</taxon>
    </lineage>
</organism>
<feature type="transmembrane region" description="Helical" evidence="7">
    <location>
        <begin position="35"/>
        <end position="54"/>
    </location>
</feature>
<dbReference type="GO" id="GO:0015250">
    <property type="term" value="F:water channel activity"/>
    <property type="evidence" value="ECO:0007669"/>
    <property type="project" value="TreeGrafter"/>
</dbReference>
<dbReference type="SUPFAM" id="SSF81338">
    <property type="entry name" value="Aquaporin-like"/>
    <property type="match status" value="1"/>
</dbReference>
<protein>
    <recommendedName>
        <fullName evidence="9">Major intrinsic protein</fullName>
    </recommendedName>
</protein>
<dbReference type="AlphaFoldDB" id="A0A6C0KR63"/>
<evidence type="ECO:0000256" key="3">
    <source>
        <dbReference type="ARBA" id="ARBA00022692"/>
    </source>
</evidence>
<accession>A0A6C0KR63</accession>